<dbReference type="EMBL" id="JBHRZH010000011">
    <property type="protein sequence ID" value="MFC3761903.1"/>
    <property type="molecule type" value="Genomic_DNA"/>
</dbReference>
<comment type="caution">
    <text evidence="5">The sequence shown here is derived from an EMBL/GenBank/DDBJ whole genome shotgun (WGS) entry which is preliminary data.</text>
</comment>
<organism evidence="5 6">
    <name type="scientific">Tenggerimyces flavus</name>
    <dbReference type="NCBI Taxonomy" id="1708749"/>
    <lineage>
        <taxon>Bacteria</taxon>
        <taxon>Bacillati</taxon>
        <taxon>Actinomycetota</taxon>
        <taxon>Actinomycetes</taxon>
        <taxon>Propionibacteriales</taxon>
        <taxon>Nocardioidaceae</taxon>
        <taxon>Tenggerimyces</taxon>
    </lineage>
</organism>
<keyword evidence="2" id="KW-0547">Nucleotide-binding</keyword>
<dbReference type="InterPro" id="IPR003593">
    <property type="entry name" value="AAA+_ATPase"/>
</dbReference>
<dbReference type="SMART" id="SM00382">
    <property type="entry name" value="AAA"/>
    <property type="match status" value="1"/>
</dbReference>
<reference evidence="6" key="1">
    <citation type="journal article" date="2019" name="Int. J. Syst. Evol. Microbiol.">
        <title>The Global Catalogue of Microorganisms (GCM) 10K type strain sequencing project: providing services to taxonomists for standard genome sequencing and annotation.</title>
        <authorList>
            <consortium name="The Broad Institute Genomics Platform"/>
            <consortium name="The Broad Institute Genome Sequencing Center for Infectious Disease"/>
            <person name="Wu L."/>
            <person name="Ma J."/>
        </authorList>
    </citation>
    <scope>NUCLEOTIDE SEQUENCE [LARGE SCALE GENOMIC DNA]</scope>
    <source>
        <strain evidence="6">CGMCC 4.7241</strain>
    </source>
</reference>
<feature type="domain" description="ABC transporter" evidence="4">
    <location>
        <begin position="6"/>
        <end position="227"/>
    </location>
</feature>
<sequence length="228" mass="24471">MNESLVELIDVHRRYAGTVAALRGVTLSIEPGELVGIVGPSGSGKSTMLHLMGTLDRPDAGRVRIDGQDVTELDDRKLSRLRARTIGFVFQQFHLPTGVPAVDAVADGLVYAGVPRATRRERAARVLERLGLGHRLGHRPDQLSGGEQQRVAVARACVGSPALLLADEPTGNLDSAAGDELVEVLFDLCAQGTAVVVVTHNLDLAGQLPRRVEVKDGLVREDRLTEVR</sequence>
<proteinExistence type="predicted"/>
<evidence type="ECO:0000256" key="3">
    <source>
        <dbReference type="ARBA" id="ARBA00022840"/>
    </source>
</evidence>
<dbReference type="InterPro" id="IPR027417">
    <property type="entry name" value="P-loop_NTPase"/>
</dbReference>
<keyword evidence="3 5" id="KW-0067">ATP-binding</keyword>
<keyword evidence="6" id="KW-1185">Reference proteome</keyword>
<gene>
    <name evidence="5" type="ORF">ACFOUW_13765</name>
</gene>
<dbReference type="PROSITE" id="PS50893">
    <property type="entry name" value="ABC_TRANSPORTER_2"/>
    <property type="match status" value="1"/>
</dbReference>
<name>A0ABV7YCK0_9ACTN</name>
<dbReference type="PANTHER" id="PTHR24220:SF86">
    <property type="entry name" value="ABC TRANSPORTER ABCH.1"/>
    <property type="match status" value="1"/>
</dbReference>
<evidence type="ECO:0000256" key="1">
    <source>
        <dbReference type="ARBA" id="ARBA00022448"/>
    </source>
</evidence>
<dbReference type="InterPro" id="IPR003439">
    <property type="entry name" value="ABC_transporter-like_ATP-bd"/>
</dbReference>
<dbReference type="CDD" id="cd03255">
    <property type="entry name" value="ABC_MJ0796_LolCDE_FtsE"/>
    <property type="match status" value="1"/>
</dbReference>
<protein>
    <submittedName>
        <fullName evidence="5">ABC transporter ATP-binding protein</fullName>
    </submittedName>
</protein>
<accession>A0ABV7YCK0</accession>
<dbReference type="RefSeq" id="WP_205121386.1">
    <property type="nucleotide sequence ID" value="NZ_JAFBCM010000001.1"/>
</dbReference>
<evidence type="ECO:0000256" key="2">
    <source>
        <dbReference type="ARBA" id="ARBA00022741"/>
    </source>
</evidence>
<dbReference type="Pfam" id="PF00005">
    <property type="entry name" value="ABC_tran"/>
    <property type="match status" value="1"/>
</dbReference>
<keyword evidence="1" id="KW-0813">Transport</keyword>
<dbReference type="InterPro" id="IPR015854">
    <property type="entry name" value="ABC_transpr_LolD-like"/>
</dbReference>
<evidence type="ECO:0000313" key="6">
    <source>
        <dbReference type="Proteomes" id="UP001595699"/>
    </source>
</evidence>
<dbReference type="GO" id="GO:0005524">
    <property type="term" value="F:ATP binding"/>
    <property type="evidence" value="ECO:0007669"/>
    <property type="project" value="UniProtKB-KW"/>
</dbReference>
<dbReference type="InterPro" id="IPR017911">
    <property type="entry name" value="MacB-like_ATP-bd"/>
</dbReference>
<dbReference type="Proteomes" id="UP001595699">
    <property type="component" value="Unassembled WGS sequence"/>
</dbReference>
<evidence type="ECO:0000259" key="4">
    <source>
        <dbReference type="PROSITE" id="PS50893"/>
    </source>
</evidence>
<dbReference type="PANTHER" id="PTHR24220">
    <property type="entry name" value="IMPORT ATP-BINDING PROTEIN"/>
    <property type="match status" value="1"/>
</dbReference>
<evidence type="ECO:0000313" key="5">
    <source>
        <dbReference type="EMBL" id="MFC3761903.1"/>
    </source>
</evidence>
<dbReference type="Gene3D" id="3.40.50.300">
    <property type="entry name" value="P-loop containing nucleotide triphosphate hydrolases"/>
    <property type="match status" value="1"/>
</dbReference>
<dbReference type="SUPFAM" id="SSF52540">
    <property type="entry name" value="P-loop containing nucleoside triphosphate hydrolases"/>
    <property type="match status" value="1"/>
</dbReference>